<dbReference type="SMART" id="SM00498">
    <property type="entry name" value="FH2"/>
    <property type="match status" value="1"/>
</dbReference>
<dbReference type="SUPFAM" id="SSF101447">
    <property type="entry name" value="Formin homology 2 domain (FH2 domain)"/>
    <property type="match status" value="1"/>
</dbReference>
<dbReference type="Proteomes" id="UP000298390">
    <property type="component" value="Unassembled WGS sequence"/>
</dbReference>
<dbReference type="AlphaFoldDB" id="A0A4Y9XTW9"/>
<dbReference type="InterPro" id="IPR051425">
    <property type="entry name" value="Formin_Homology"/>
</dbReference>
<feature type="domain" description="FH2" evidence="2">
    <location>
        <begin position="12"/>
        <end position="409"/>
    </location>
</feature>
<dbReference type="PANTHER" id="PTHR45725:SF1">
    <property type="entry name" value="DISHEVELLED ASSOCIATED ACTIVATOR OF MORPHOGENESIS, ISOFORM D"/>
    <property type="match status" value="1"/>
</dbReference>
<accession>A0A4Y9XTW9</accession>
<dbReference type="STRING" id="34475.A0A4Y9XTW9"/>
<sequence length="486" mass="53246">GPPPPPSAYKRPLKVAKPAKRLKPFFWNKLSAPALGSTVWTQIQPDAAFDLTDLEATFAIDNTPTSPSQMSVTSPRKQSVTTLLDITRANNVAIMLSGIKRELPEIRLALLTLDDSKLSVDDLRAIGRQLPTAEEVARLKDFGDISKLAKADQYFYQIMSIPRLSQRLDCMLYRQKLELEIEEIRPELNIVRNASRELQSSSRFKNVLQAVLAVGNALNGSTFRGGARGFQLEALSKMKETRTAKGGPDCPTLLHYLAKVLLRSDANLVLFVEDMPHLEAAARVSVQTLNASVQSLVEGMKRVAEEIRVMQGTPQAPGDRFVAVMQPFVKTVSPSVDALKNMAVALDNELRSLLAFYGEKPDGQDAPKPEEFFGLILSFSSSLQKAALDVHDAEEKNKEIAPKATPLGHPRTDSEATIKQDATPSSSPALLAPPSSQGRAGGRSIGRGDFDQAILTVRTGRLRPRTQKQPISKIFVDGARTSRIFD</sequence>
<organism evidence="3 4">
    <name type="scientific">Rhodofomes roseus</name>
    <dbReference type="NCBI Taxonomy" id="34475"/>
    <lineage>
        <taxon>Eukaryota</taxon>
        <taxon>Fungi</taxon>
        <taxon>Dikarya</taxon>
        <taxon>Basidiomycota</taxon>
        <taxon>Agaricomycotina</taxon>
        <taxon>Agaricomycetes</taxon>
        <taxon>Polyporales</taxon>
        <taxon>Rhodofomes</taxon>
    </lineage>
</organism>
<evidence type="ECO:0000313" key="3">
    <source>
        <dbReference type="EMBL" id="TFY52581.1"/>
    </source>
</evidence>
<dbReference type="Gene3D" id="1.20.58.2220">
    <property type="entry name" value="Formin, FH2 domain"/>
    <property type="match status" value="1"/>
</dbReference>
<feature type="non-terminal residue" evidence="3">
    <location>
        <position position="1"/>
    </location>
</feature>
<protein>
    <recommendedName>
        <fullName evidence="2">FH2 domain-containing protein</fullName>
    </recommendedName>
</protein>
<dbReference type="InterPro" id="IPR042201">
    <property type="entry name" value="FH2_Formin_sf"/>
</dbReference>
<proteinExistence type="predicted"/>
<comment type="caution">
    <text evidence="3">The sequence shown here is derived from an EMBL/GenBank/DDBJ whole genome shotgun (WGS) entry which is preliminary data.</text>
</comment>
<dbReference type="EMBL" id="SEKV01000952">
    <property type="protein sequence ID" value="TFY52581.1"/>
    <property type="molecule type" value="Genomic_DNA"/>
</dbReference>
<evidence type="ECO:0000259" key="2">
    <source>
        <dbReference type="PROSITE" id="PS51444"/>
    </source>
</evidence>
<feature type="compositionally biased region" description="Low complexity" evidence="1">
    <location>
        <begin position="424"/>
        <end position="436"/>
    </location>
</feature>
<evidence type="ECO:0000313" key="4">
    <source>
        <dbReference type="Proteomes" id="UP000298390"/>
    </source>
</evidence>
<dbReference type="PANTHER" id="PTHR45725">
    <property type="entry name" value="FORMIN HOMOLOGY 2 FAMILY MEMBER"/>
    <property type="match status" value="1"/>
</dbReference>
<name>A0A4Y9XTW9_9APHY</name>
<evidence type="ECO:0000256" key="1">
    <source>
        <dbReference type="SAM" id="MobiDB-lite"/>
    </source>
</evidence>
<dbReference type="PROSITE" id="PS51444">
    <property type="entry name" value="FH2"/>
    <property type="match status" value="1"/>
</dbReference>
<dbReference type="InterPro" id="IPR015425">
    <property type="entry name" value="FH2_Formin"/>
</dbReference>
<gene>
    <name evidence="3" type="ORF">EVJ58_g9930</name>
</gene>
<reference evidence="3 4" key="1">
    <citation type="submission" date="2019-01" db="EMBL/GenBank/DDBJ databases">
        <title>Genome sequencing of the rare red list fungi Fomitopsis rosea.</title>
        <authorList>
            <person name="Buettner E."/>
            <person name="Kellner H."/>
        </authorList>
    </citation>
    <scope>NUCLEOTIDE SEQUENCE [LARGE SCALE GENOMIC DNA]</scope>
    <source>
        <strain evidence="3 4">DSM 105464</strain>
    </source>
</reference>
<feature type="region of interest" description="Disordered" evidence="1">
    <location>
        <begin position="393"/>
        <end position="447"/>
    </location>
</feature>
<dbReference type="Pfam" id="PF02181">
    <property type="entry name" value="FH2"/>
    <property type="match status" value="1"/>
</dbReference>